<organism evidence="3 4">
    <name type="scientific">Oryctes borbonicus</name>
    <dbReference type="NCBI Taxonomy" id="1629725"/>
    <lineage>
        <taxon>Eukaryota</taxon>
        <taxon>Metazoa</taxon>
        <taxon>Ecdysozoa</taxon>
        <taxon>Arthropoda</taxon>
        <taxon>Hexapoda</taxon>
        <taxon>Insecta</taxon>
        <taxon>Pterygota</taxon>
        <taxon>Neoptera</taxon>
        <taxon>Endopterygota</taxon>
        <taxon>Coleoptera</taxon>
        <taxon>Polyphaga</taxon>
        <taxon>Scarabaeiformia</taxon>
        <taxon>Scarabaeidae</taxon>
        <taxon>Dynastinae</taxon>
        <taxon>Oryctes</taxon>
    </lineage>
</organism>
<name>A0A0T6BBN7_9SCAR</name>
<feature type="domain" description="PID" evidence="2">
    <location>
        <begin position="120"/>
        <end position="307"/>
    </location>
</feature>
<dbReference type="Gene3D" id="2.30.29.30">
    <property type="entry name" value="Pleckstrin-homology domain (PH domain)/Phosphotyrosine-binding domain (PTB)"/>
    <property type="match status" value="1"/>
</dbReference>
<evidence type="ECO:0000313" key="3">
    <source>
        <dbReference type="EMBL" id="KRT84724.1"/>
    </source>
</evidence>
<sequence length="342" mass="38005">MKIFITESAFSTKLNDLPPLQIEFRRMEAVAVPIPPALPPPLKGGNAGSRRNSSSSGFRLQDHPPPQQDDTSSIYSLYKQKIDSMFESDTSSKAQNCVQARIEKMFSDVAQDSGIPVNDIGCHSFSVDYMGSVPLQEKVTSLAGLQNPLSELYSSYRKNSRHKKPLTGRLEISSSGLKVQYQGEKGDLEQLNSFPTIAVWSAVKFVTQGNQQSTSYAFLPLITDPDNLEKQQLFRSVDPNEKKLPNLFSSEVHSPLFAVVMRKIGAHKQLECHGFICQTSEDAIVIAATLYKALMAHMKAKEKKPKNKNGVLAVSIAFTSRKSIRCSNLTPRPRRRIAFKLV</sequence>
<dbReference type="Proteomes" id="UP000051574">
    <property type="component" value="Unassembled WGS sequence"/>
</dbReference>
<dbReference type="InterPro" id="IPR011993">
    <property type="entry name" value="PH-like_dom_sf"/>
</dbReference>
<gene>
    <name evidence="3" type="ORF">AMK59_2395</name>
</gene>
<dbReference type="InterPro" id="IPR006020">
    <property type="entry name" value="PTB/PI_dom"/>
</dbReference>
<feature type="compositionally biased region" description="Low complexity" evidence="1">
    <location>
        <begin position="48"/>
        <end position="57"/>
    </location>
</feature>
<accession>A0A0T6BBN7</accession>
<evidence type="ECO:0000256" key="1">
    <source>
        <dbReference type="SAM" id="MobiDB-lite"/>
    </source>
</evidence>
<dbReference type="SUPFAM" id="SSF50729">
    <property type="entry name" value="PH domain-like"/>
    <property type="match status" value="1"/>
</dbReference>
<evidence type="ECO:0000313" key="4">
    <source>
        <dbReference type="Proteomes" id="UP000051574"/>
    </source>
</evidence>
<dbReference type="PANTHER" id="PTHR21219:SF4">
    <property type="entry name" value="PID DOMAIN-CONTAINING PROTEIN"/>
    <property type="match status" value="1"/>
</dbReference>
<proteinExistence type="predicted"/>
<protein>
    <recommendedName>
        <fullName evidence="2">PID domain-containing protein</fullName>
    </recommendedName>
</protein>
<feature type="region of interest" description="Disordered" evidence="1">
    <location>
        <begin position="35"/>
        <end position="72"/>
    </location>
</feature>
<dbReference type="OrthoDB" id="5959615at2759"/>
<dbReference type="AlphaFoldDB" id="A0A0T6BBN7"/>
<dbReference type="SMART" id="SM00462">
    <property type="entry name" value="PTB"/>
    <property type="match status" value="1"/>
</dbReference>
<comment type="caution">
    <text evidence="3">The sequence shown here is derived from an EMBL/GenBank/DDBJ whole genome shotgun (WGS) entry which is preliminary data.</text>
</comment>
<keyword evidence="4" id="KW-1185">Reference proteome</keyword>
<dbReference type="EMBL" id="LJIG01002216">
    <property type="protein sequence ID" value="KRT84724.1"/>
    <property type="molecule type" value="Genomic_DNA"/>
</dbReference>
<evidence type="ECO:0000259" key="2">
    <source>
        <dbReference type="SMART" id="SM00462"/>
    </source>
</evidence>
<dbReference type="PANTHER" id="PTHR21219">
    <property type="entry name" value="FI19613P1"/>
    <property type="match status" value="1"/>
</dbReference>
<reference evidence="3 4" key="1">
    <citation type="submission" date="2015-09" db="EMBL/GenBank/DDBJ databases">
        <title>Draft genome of the scarab beetle Oryctes borbonicus.</title>
        <authorList>
            <person name="Meyer J.M."/>
            <person name="Markov G.V."/>
            <person name="Baskaran P."/>
            <person name="Herrmann M."/>
            <person name="Sommer R.J."/>
            <person name="Roedelsperger C."/>
        </authorList>
    </citation>
    <scope>NUCLEOTIDE SEQUENCE [LARGE SCALE GENOMIC DNA]</scope>
    <source>
        <strain evidence="3">OB123</strain>
        <tissue evidence="3">Whole animal</tissue>
    </source>
</reference>